<feature type="binding site" evidence="7">
    <location>
        <position position="315"/>
    </location>
    <ligand>
        <name>Zn(2+)</name>
        <dbReference type="ChEBI" id="CHEBI:29105"/>
        <note>catalytic</note>
    </ligand>
</feature>
<evidence type="ECO:0000256" key="3">
    <source>
        <dbReference type="ARBA" id="ARBA00022989"/>
    </source>
</evidence>
<feature type="domain" description="Disintegrin" evidence="9">
    <location>
        <begin position="372"/>
        <end position="458"/>
    </location>
</feature>
<feature type="non-terminal residue" evidence="11">
    <location>
        <position position="1"/>
    </location>
</feature>
<dbReference type="InterPro" id="IPR034027">
    <property type="entry name" value="Reprolysin_adamalysin"/>
</dbReference>
<dbReference type="SUPFAM" id="SSF55486">
    <property type="entry name" value="Metalloproteases ('zincins'), catalytic domain"/>
    <property type="match status" value="1"/>
</dbReference>
<evidence type="ECO:0000256" key="1">
    <source>
        <dbReference type="ARBA" id="ARBA00004479"/>
    </source>
</evidence>
<dbReference type="GO" id="GO:0009897">
    <property type="term" value="C:external side of plasma membrane"/>
    <property type="evidence" value="ECO:0007669"/>
    <property type="project" value="TreeGrafter"/>
</dbReference>
<evidence type="ECO:0000256" key="5">
    <source>
        <dbReference type="ARBA" id="ARBA00023157"/>
    </source>
</evidence>
<dbReference type="FunFam" id="3.40.390.10:FF:000002">
    <property type="entry name" value="Disintegrin and metalloproteinase domain-containing protein 22"/>
    <property type="match status" value="1"/>
</dbReference>
<dbReference type="GO" id="GO:1990913">
    <property type="term" value="C:sperm head plasma membrane"/>
    <property type="evidence" value="ECO:0007669"/>
    <property type="project" value="TreeGrafter"/>
</dbReference>
<keyword evidence="4 8" id="KW-0472">Membrane</keyword>
<keyword evidence="7" id="KW-0862">Zinc</keyword>
<comment type="caution">
    <text evidence="11">The sequence shown here is derived from an EMBL/GenBank/DDBJ whole genome shotgun (WGS) entry which is preliminary data.</text>
</comment>
<dbReference type="InterPro" id="IPR024079">
    <property type="entry name" value="MetalloPept_cat_dom_sf"/>
</dbReference>
<dbReference type="InterPro" id="IPR018358">
    <property type="entry name" value="Disintegrin_CS"/>
</dbReference>
<organism evidence="11 12">
    <name type="scientific">Penelope pileata</name>
    <dbReference type="NCBI Taxonomy" id="1118817"/>
    <lineage>
        <taxon>Eukaryota</taxon>
        <taxon>Metazoa</taxon>
        <taxon>Chordata</taxon>
        <taxon>Craniata</taxon>
        <taxon>Vertebrata</taxon>
        <taxon>Euteleostomi</taxon>
        <taxon>Archelosauria</taxon>
        <taxon>Archosauria</taxon>
        <taxon>Dinosauria</taxon>
        <taxon>Saurischia</taxon>
        <taxon>Theropoda</taxon>
        <taxon>Coelurosauria</taxon>
        <taxon>Aves</taxon>
        <taxon>Neognathae</taxon>
        <taxon>Galloanserae</taxon>
        <taxon>Galliformes</taxon>
        <taxon>Cracidae</taxon>
        <taxon>Penelope</taxon>
    </lineage>
</organism>
<feature type="non-terminal residue" evidence="11">
    <location>
        <position position="684"/>
    </location>
</feature>
<reference evidence="11" key="1">
    <citation type="submission" date="2019-09" db="EMBL/GenBank/DDBJ databases">
        <title>Bird 10,000 Genomes (B10K) Project - Family phase.</title>
        <authorList>
            <person name="Zhang G."/>
        </authorList>
    </citation>
    <scope>NUCLEOTIDE SEQUENCE</scope>
    <source>
        <strain evidence="11">B10K-DU-001-08</strain>
        <tissue evidence="11">Muscle</tissue>
    </source>
</reference>
<dbReference type="GO" id="GO:0008584">
    <property type="term" value="P:male gonad development"/>
    <property type="evidence" value="ECO:0007669"/>
    <property type="project" value="TreeGrafter"/>
</dbReference>
<dbReference type="PROSITE" id="PS01186">
    <property type="entry name" value="EGF_2"/>
    <property type="match status" value="1"/>
</dbReference>
<feature type="binding site" evidence="7">
    <location>
        <position position="305"/>
    </location>
    <ligand>
        <name>Zn(2+)</name>
        <dbReference type="ChEBI" id="CHEBI:29105"/>
        <note>catalytic</note>
    </ligand>
</feature>
<dbReference type="Proteomes" id="UP000613066">
    <property type="component" value="Unassembled WGS sequence"/>
</dbReference>
<dbReference type="Pfam" id="PF01562">
    <property type="entry name" value="Pep_M12B_propep"/>
    <property type="match status" value="1"/>
</dbReference>
<dbReference type="InterPro" id="IPR000742">
    <property type="entry name" value="EGF"/>
</dbReference>
<accession>A0A851NLY9</accession>
<dbReference type="Pfam" id="PF00200">
    <property type="entry name" value="Disintegrin"/>
    <property type="match status" value="1"/>
</dbReference>
<dbReference type="InterPro" id="IPR036436">
    <property type="entry name" value="Disintegrin_dom_sf"/>
</dbReference>
<feature type="active site" evidence="7">
    <location>
        <position position="306"/>
    </location>
</feature>
<evidence type="ECO:0000256" key="2">
    <source>
        <dbReference type="ARBA" id="ARBA00022692"/>
    </source>
</evidence>
<dbReference type="Pfam" id="PF01421">
    <property type="entry name" value="Reprolysin"/>
    <property type="match status" value="1"/>
</dbReference>
<sequence length="684" mass="75055">PPPGYAVYEIIRPKKLLPKVGRPAPGEVSYVVRVEGENHIIHLTQRKGLVVENLPVITYSHHGRRVVEQPHIPDGCHYLGYVEGSPGSLAALSTCAGLRGQLRIGNLSYGIEPVPGSLTFQHLLYRREDTLGKPSMCGLTDVVVRKQPSRRGTKKPLGKQVLADRLKFTRYVEIFVVVDNQLFSFQGRNETSVMLLVIDTINLSETHYYPLRTRICLIGLEIWTRGNYIRYSSDVQEVLTNFNKWEISYLSKKMKYDVAHLFTYSNFGYIVGLAYVGGVCFPGYQTGLSSHIRGDFITFSIIFTHELGHNLGMDHDKKECVCGNAKCYMTGSSVNGASAFSNCSIQNYLDLLSSGNADCLNNIPEPSRLFSSRSCGNKVIDAREQCDCGGPQLCRGDPCCYENCRLRPGAACSVGPCCQKCHLYPSGHKCRSEVDECDLPEYCNGTSEWCPADVHMQDGTPCSDNGYCYRGKCVSLDKQCKKIFGNEARGAPESCFKEQNTKGDRFGNCGGDGTEAPFVQCKPQNALCGRLQCVNVKKISFLEKSETIIQTPGPQDWCWGTAHHASVDTPDIGEGIDGIRCGPTKICINKTCTDAKVISKCDAKISCRGKGVCNNREHCHCNSGWAPPNCWYHGLGGSIDSGPPPSLMLSIAEAVQDKAFGTAVGVTVLIALILIALLIAAIKY</sequence>
<dbReference type="SUPFAM" id="SSF57552">
    <property type="entry name" value="Blood coagulation inhibitor (disintegrin)"/>
    <property type="match status" value="1"/>
</dbReference>
<feature type="disulfide bond" evidence="7">
    <location>
        <begin position="322"/>
        <end position="327"/>
    </location>
</feature>
<dbReference type="GO" id="GO:0004222">
    <property type="term" value="F:metalloendopeptidase activity"/>
    <property type="evidence" value="ECO:0007669"/>
    <property type="project" value="InterPro"/>
</dbReference>
<dbReference type="SMART" id="SM00050">
    <property type="entry name" value="DISIN"/>
    <property type="match status" value="1"/>
</dbReference>
<comment type="caution">
    <text evidence="7">Lacks conserved residue(s) required for the propagation of feature annotation.</text>
</comment>
<dbReference type="InterPro" id="IPR006586">
    <property type="entry name" value="ADAM_Cys-rich"/>
</dbReference>
<proteinExistence type="predicted"/>
<dbReference type="OrthoDB" id="5951731at2759"/>
<dbReference type="AlphaFoldDB" id="A0A851NLY9"/>
<feature type="binding site" evidence="7">
    <location>
        <position position="309"/>
    </location>
    <ligand>
        <name>Zn(2+)</name>
        <dbReference type="ChEBI" id="CHEBI:29105"/>
        <note>catalytic</note>
    </ligand>
</feature>
<dbReference type="GO" id="GO:0006508">
    <property type="term" value="P:proteolysis"/>
    <property type="evidence" value="ECO:0007669"/>
    <property type="project" value="InterPro"/>
</dbReference>
<evidence type="ECO:0000313" key="12">
    <source>
        <dbReference type="Proteomes" id="UP000613066"/>
    </source>
</evidence>
<evidence type="ECO:0000259" key="9">
    <source>
        <dbReference type="PROSITE" id="PS50214"/>
    </source>
</evidence>
<dbReference type="PROSITE" id="PS00427">
    <property type="entry name" value="DISINTEGRIN_1"/>
    <property type="match status" value="1"/>
</dbReference>
<evidence type="ECO:0000256" key="6">
    <source>
        <dbReference type="PROSITE-ProRule" id="PRU00068"/>
    </source>
</evidence>
<name>A0A851NLY9_9GALL</name>
<dbReference type="Pfam" id="PF08516">
    <property type="entry name" value="ADAM_CR"/>
    <property type="match status" value="1"/>
</dbReference>
<evidence type="ECO:0000259" key="10">
    <source>
        <dbReference type="PROSITE" id="PS50215"/>
    </source>
</evidence>
<gene>
    <name evidence="11" type="primary">Adam9_1</name>
    <name evidence="11" type="ORF">PENPIL_R02336</name>
</gene>
<dbReference type="Gene3D" id="4.10.70.10">
    <property type="entry name" value="Disintegrin domain"/>
    <property type="match status" value="1"/>
</dbReference>
<evidence type="ECO:0000256" key="8">
    <source>
        <dbReference type="SAM" id="Phobius"/>
    </source>
</evidence>
<feature type="transmembrane region" description="Helical" evidence="8">
    <location>
        <begin position="659"/>
        <end position="682"/>
    </location>
</feature>
<dbReference type="InterPro" id="IPR001762">
    <property type="entry name" value="Disintegrin_dom"/>
</dbReference>
<dbReference type="Gene3D" id="3.40.390.10">
    <property type="entry name" value="Collagenase (Catalytic Domain)"/>
    <property type="match status" value="1"/>
</dbReference>
<dbReference type="InterPro" id="IPR001590">
    <property type="entry name" value="Peptidase_M12B"/>
</dbReference>
<dbReference type="PROSITE" id="PS50215">
    <property type="entry name" value="ADAM_MEPRO"/>
    <property type="match status" value="1"/>
</dbReference>
<dbReference type="GO" id="GO:0046872">
    <property type="term" value="F:metal ion binding"/>
    <property type="evidence" value="ECO:0007669"/>
    <property type="project" value="UniProtKB-KW"/>
</dbReference>
<keyword evidence="7" id="KW-0479">Metal-binding</keyword>
<dbReference type="InterPro" id="IPR002870">
    <property type="entry name" value="Peptidase_M12B_N"/>
</dbReference>
<keyword evidence="2 8" id="KW-0812">Transmembrane</keyword>
<comment type="subcellular location">
    <subcellularLocation>
        <location evidence="1">Membrane</location>
        <topology evidence="1">Single-pass type I membrane protein</topology>
    </subcellularLocation>
</comment>
<dbReference type="CDD" id="cd04269">
    <property type="entry name" value="ZnMc_adamalysin_II_like"/>
    <property type="match status" value="1"/>
</dbReference>
<evidence type="ECO:0000256" key="7">
    <source>
        <dbReference type="PROSITE-ProRule" id="PRU00276"/>
    </source>
</evidence>
<protein>
    <submittedName>
        <fullName evidence="11">ADAM9 protein</fullName>
    </submittedName>
</protein>
<keyword evidence="12" id="KW-1185">Reference proteome</keyword>
<dbReference type="FunFam" id="4.10.70.10:FF:000001">
    <property type="entry name" value="Disintegrin and metalloproteinase domain-containing protein 22"/>
    <property type="match status" value="1"/>
</dbReference>
<evidence type="ECO:0000256" key="4">
    <source>
        <dbReference type="ARBA" id="ARBA00023136"/>
    </source>
</evidence>
<dbReference type="EMBL" id="WBMW01000901">
    <property type="protein sequence ID" value="NXC39262.1"/>
    <property type="molecule type" value="Genomic_DNA"/>
</dbReference>
<keyword evidence="3 8" id="KW-1133">Transmembrane helix</keyword>
<dbReference type="PANTHER" id="PTHR11905:SF120">
    <property type="entry name" value="DISINTEGRIN AND METALLOPROTEINASE DOMAIN-CONTAINING PROTEIN 1A"/>
    <property type="match status" value="1"/>
</dbReference>
<keyword evidence="5 7" id="KW-1015">Disulfide bond</keyword>
<dbReference type="PANTHER" id="PTHR11905">
    <property type="entry name" value="ADAM A DISINTEGRIN AND METALLOPROTEASE DOMAIN"/>
    <property type="match status" value="1"/>
</dbReference>
<feature type="domain" description="Peptidase M12B" evidence="10">
    <location>
        <begin position="170"/>
        <end position="364"/>
    </location>
</feature>
<dbReference type="PROSITE" id="PS50214">
    <property type="entry name" value="DISINTEGRIN_2"/>
    <property type="match status" value="1"/>
</dbReference>
<feature type="disulfide bond" evidence="6">
    <location>
        <begin position="430"/>
        <end position="450"/>
    </location>
</feature>
<evidence type="ECO:0000313" key="11">
    <source>
        <dbReference type="EMBL" id="NXC39262.1"/>
    </source>
</evidence>
<dbReference type="SMART" id="SM00608">
    <property type="entry name" value="ACR"/>
    <property type="match status" value="1"/>
</dbReference>